<evidence type="ECO:0000313" key="1">
    <source>
        <dbReference type="EMBL" id="KAK3864715.1"/>
    </source>
</evidence>
<dbReference type="AlphaFoldDB" id="A0AAE1G8L0"/>
<organism evidence="2 3">
    <name type="scientific">Petrolisthes cinctipes</name>
    <name type="common">Flat porcelain crab</name>
    <dbReference type="NCBI Taxonomy" id="88211"/>
    <lineage>
        <taxon>Eukaryota</taxon>
        <taxon>Metazoa</taxon>
        <taxon>Ecdysozoa</taxon>
        <taxon>Arthropoda</taxon>
        <taxon>Crustacea</taxon>
        <taxon>Multicrustacea</taxon>
        <taxon>Malacostraca</taxon>
        <taxon>Eumalacostraca</taxon>
        <taxon>Eucarida</taxon>
        <taxon>Decapoda</taxon>
        <taxon>Pleocyemata</taxon>
        <taxon>Anomura</taxon>
        <taxon>Galatheoidea</taxon>
        <taxon>Porcellanidae</taxon>
        <taxon>Petrolisthes</taxon>
    </lineage>
</organism>
<comment type="caution">
    <text evidence="2">The sequence shown here is derived from an EMBL/GenBank/DDBJ whole genome shotgun (WGS) entry which is preliminary data.</text>
</comment>
<keyword evidence="3" id="KW-1185">Reference proteome</keyword>
<proteinExistence type="predicted"/>
<reference evidence="2" key="1">
    <citation type="submission" date="2023-10" db="EMBL/GenBank/DDBJ databases">
        <title>Genome assemblies of two species of porcelain crab, Petrolisthes cinctipes and Petrolisthes manimaculis (Anomura: Porcellanidae).</title>
        <authorList>
            <person name="Angst P."/>
        </authorList>
    </citation>
    <scope>NUCLEOTIDE SEQUENCE</scope>
    <source>
        <strain evidence="2">PB745_01</strain>
        <tissue evidence="2">Gill</tissue>
    </source>
</reference>
<evidence type="ECO:0000313" key="2">
    <source>
        <dbReference type="EMBL" id="KAK3887101.1"/>
    </source>
</evidence>
<evidence type="ECO:0000313" key="3">
    <source>
        <dbReference type="Proteomes" id="UP001286313"/>
    </source>
</evidence>
<dbReference type="EMBL" id="JAWQEG010003731">
    <property type="protein sequence ID" value="KAK3864715.1"/>
    <property type="molecule type" value="Genomic_DNA"/>
</dbReference>
<sequence>MFVGPTVLETLEAASEEEELHHSSQDIVTAGAWAGNKDMTLRERLNHLTPDRCEELASQLLKFPDVFRDSPELTPWAAHDIDVRHCKPIKLPPYRVNPTRQSVVDEEIAYNVGPRSYKARLE</sequence>
<accession>A0AAE1G8L0</accession>
<dbReference type="Proteomes" id="UP001286313">
    <property type="component" value="Unassembled WGS sequence"/>
</dbReference>
<dbReference type="EMBL" id="JAWQEG010000652">
    <property type="protein sequence ID" value="KAK3887101.1"/>
    <property type="molecule type" value="Genomic_DNA"/>
</dbReference>
<protein>
    <submittedName>
        <fullName evidence="2">Uncharacterized protein</fullName>
    </submittedName>
</protein>
<name>A0AAE1G8L0_PETCI</name>
<gene>
    <name evidence="2" type="ORF">Pcinc_008788</name>
    <name evidence="1" type="ORF">Pcinc_029619</name>
</gene>